<comment type="caution">
    <text evidence="2">The sequence shown here is derived from an EMBL/GenBank/DDBJ whole genome shotgun (WGS) entry which is preliminary data.</text>
</comment>
<keyword evidence="1" id="KW-0812">Transmembrane</keyword>
<gene>
    <name evidence="2" type="ORF">H8D24_00155</name>
</gene>
<feature type="transmembrane region" description="Helical" evidence="1">
    <location>
        <begin position="20"/>
        <end position="39"/>
    </location>
</feature>
<keyword evidence="1" id="KW-1133">Transmembrane helix</keyword>
<feature type="transmembrane region" description="Helical" evidence="1">
    <location>
        <begin position="116"/>
        <end position="138"/>
    </location>
</feature>
<reference evidence="2 3" key="1">
    <citation type="submission" date="2020-08" db="EMBL/GenBank/DDBJ databases">
        <title>Bridging the membrane lipid divide: bacteria of the FCB group superphylum have the potential to synthesize archaeal ether lipids.</title>
        <authorList>
            <person name="Villanueva L."/>
            <person name="Von Meijenfeldt F.A.B."/>
            <person name="Westbye A.B."/>
            <person name="Yadav S."/>
            <person name="Hopmans E.C."/>
            <person name="Dutilh B.E."/>
            <person name="Sinninghe Damste J.S."/>
        </authorList>
    </citation>
    <scope>NUCLEOTIDE SEQUENCE [LARGE SCALE GENOMIC DNA]</scope>
    <source>
        <strain evidence="2">NIOZ-UU100</strain>
    </source>
</reference>
<feature type="transmembrane region" description="Helical" evidence="1">
    <location>
        <begin position="45"/>
        <end position="62"/>
    </location>
</feature>
<feature type="transmembrane region" description="Helical" evidence="1">
    <location>
        <begin position="88"/>
        <end position="110"/>
    </location>
</feature>
<dbReference type="EMBL" id="JACNFK010000005">
    <property type="protein sequence ID" value="MBC8518804.1"/>
    <property type="molecule type" value="Genomic_DNA"/>
</dbReference>
<protein>
    <submittedName>
        <fullName evidence="2">Uncharacterized protein</fullName>
    </submittedName>
</protein>
<accession>A0A8J6TMK8</accession>
<name>A0A8J6TMK8_9GAMM</name>
<evidence type="ECO:0000313" key="2">
    <source>
        <dbReference type="EMBL" id="MBC8518804.1"/>
    </source>
</evidence>
<evidence type="ECO:0000256" key="1">
    <source>
        <dbReference type="SAM" id="Phobius"/>
    </source>
</evidence>
<evidence type="ECO:0000313" key="3">
    <source>
        <dbReference type="Proteomes" id="UP000654401"/>
    </source>
</evidence>
<keyword evidence="1" id="KW-0472">Membrane</keyword>
<dbReference type="Proteomes" id="UP000654401">
    <property type="component" value="Unassembled WGS sequence"/>
</dbReference>
<dbReference type="AlphaFoldDB" id="A0A8J6TMK8"/>
<sequence>MKFKIDQAELKASKIPHEIFLTNLIVNHILFFIAALGVAKSIPQLVALTPIISIATLSYILLHGKRIQKHAAWFVRCHWQIAINRSRIILFMLSALTALLSVIYAIHLYGDVPFAQVFPFAAIVTLPVMITILALILMESEALHFANSGQLSKGMVNKFPPPDSIIEIED</sequence>
<proteinExistence type="predicted"/>
<organism evidence="2 3">
    <name type="scientific">Candidatus Thiopontia autotrophica</name>
    <dbReference type="NCBI Taxonomy" id="2841688"/>
    <lineage>
        <taxon>Bacteria</taxon>
        <taxon>Pseudomonadati</taxon>
        <taxon>Pseudomonadota</taxon>
        <taxon>Gammaproteobacteria</taxon>
        <taxon>Candidatus Thiopontia</taxon>
    </lineage>
</organism>